<feature type="region of interest" description="Disordered" evidence="1">
    <location>
        <begin position="1"/>
        <end position="20"/>
    </location>
</feature>
<evidence type="ECO:0000313" key="2">
    <source>
        <dbReference type="EMBL" id="KAJ6421433.1"/>
    </source>
</evidence>
<keyword evidence="3" id="KW-1185">Reference proteome</keyword>
<name>A0AAD6KDB7_9ROSI</name>
<dbReference type="AlphaFoldDB" id="A0AAD6KDB7"/>
<dbReference type="EMBL" id="JAPFFJ010000008">
    <property type="protein sequence ID" value="KAJ6421433.1"/>
    <property type="molecule type" value="Genomic_DNA"/>
</dbReference>
<dbReference type="Proteomes" id="UP001162972">
    <property type="component" value="Chromosome 17"/>
</dbReference>
<organism evidence="2 3">
    <name type="scientific">Salix udensis</name>
    <dbReference type="NCBI Taxonomy" id="889485"/>
    <lineage>
        <taxon>Eukaryota</taxon>
        <taxon>Viridiplantae</taxon>
        <taxon>Streptophyta</taxon>
        <taxon>Embryophyta</taxon>
        <taxon>Tracheophyta</taxon>
        <taxon>Spermatophyta</taxon>
        <taxon>Magnoliopsida</taxon>
        <taxon>eudicotyledons</taxon>
        <taxon>Gunneridae</taxon>
        <taxon>Pentapetalae</taxon>
        <taxon>rosids</taxon>
        <taxon>fabids</taxon>
        <taxon>Malpighiales</taxon>
        <taxon>Salicaceae</taxon>
        <taxon>Saliceae</taxon>
        <taxon>Salix</taxon>
    </lineage>
</organism>
<reference evidence="2 3" key="1">
    <citation type="journal article" date="2023" name="Int. J. Mol. Sci.">
        <title>De Novo Assembly and Annotation of 11 Diverse Shrub Willow (Salix) Genomes Reveals Novel Gene Organization in Sex-Linked Regions.</title>
        <authorList>
            <person name="Hyden B."/>
            <person name="Feng K."/>
            <person name="Yates T.B."/>
            <person name="Jawdy S."/>
            <person name="Cereghino C."/>
            <person name="Smart L.B."/>
            <person name="Muchero W."/>
        </authorList>
    </citation>
    <scope>NUCLEOTIDE SEQUENCE [LARGE SCALE GENOMIC DNA]</scope>
    <source>
        <tissue evidence="2">Shoot tip</tissue>
    </source>
</reference>
<accession>A0AAD6KDB7</accession>
<protein>
    <submittedName>
        <fullName evidence="2">Uncharacterized protein</fullName>
    </submittedName>
</protein>
<gene>
    <name evidence="2" type="ORF">OIU84_028749</name>
</gene>
<proteinExistence type="predicted"/>
<comment type="caution">
    <text evidence="2">The sequence shown here is derived from an EMBL/GenBank/DDBJ whole genome shotgun (WGS) entry which is preliminary data.</text>
</comment>
<sequence>MNRVLEANNSHNGMNSVMRSGGRDVPITDEVCLYHALLV</sequence>
<feature type="compositionally biased region" description="Polar residues" evidence="1">
    <location>
        <begin position="7"/>
        <end position="18"/>
    </location>
</feature>
<evidence type="ECO:0000313" key="3">
    <source>
        <dbReference type="Proteomes" id="UP001162972"/>
    </source>
</evidence>
<evidence type="ECO:0000256" key="1">
    <source>
        <dbReference type="SAM" id="MobiDB-lite"/>
    </source>
</evidence>